<name>A0A0C9XK68_9AGAM</name>
<accession>A0A0C9XK68</accession>
<evidence type="ECO:0000313" key="3">
    <source>
        <dbReference type="Proteomes" id="UP000054018"/>
    </source>
</evidence>
<evidence type="ECO:0000313" key="2">
    <source>
        <dbReference type="EMBL" id="KIK12735.1"/>
    </source>
</evidence>
<proteinExistence type="predicted"/>
<dbReference type="HOGENOM" id="CLU_1461890_0_0_1"/>
<organism evidence="2 3">
    <name type="scientific">Pisolithus microcarpus 441</name>
    <dbReference type="NCBI Taxonomy" id="765257"/>
    <lineage>
        <taxon>Eukaryota</taxon>
        <taxon>Fungi</taxon>
        <taxon>Dikarya</taxon>
        <taxon>Basidiomycota</taxon>
        <taxon>Agaricomycotina</taxon>
        <taxon>Agaricomycetes</taxon>
        <taxon>Agaricomycetidae</taxon>
        <taxon>Boletales</taxon>
        <taxon>Sclerodermatineae</taxon>
        <taxon>Pisolithaceae</taxon>
        <taxon>Pisolithus</taxon>
    </lineage>
</organism>
<reference evidence="3" key="2">
    <citation type="submission" date="2015-01" db="EMBL/GenBank/DDBJ databases">
        <title>Evolutionary Origins and Diversification of the Mycorrhizal Mutualists.</title>
        <authorList>
            <consortium name="DOE Joint Genome Institute"/>
            <consortium name="Mycorrhizal Genomics Consortium"/>
            <person name="Kohler A."/>
            <person name="Kuo A."/>
            <person name="Nagy L.G."/>
            <person name="Floudas D."/>
            <person name="Copeland A."/>
            <person name="Barry K.W."/>
            <person name="Cichocki N."/>
            <person name="Veneault-Fourrey C."/>
            <person name="LaButti K."/>
            <person name="Lindquist E.A."/>
            <person name="Lipzen A."/>
            <person name="Lundell T."/>
            <person name="Morin E."/>
            <person name="Murat C."/>
            <person name="Riley R."/>
            <person name="Ohm R."/>
            <person name="Sun H."/>
            <person name="Tunlid A."/>
            <person name="Henrissat B."/>
            <person name="Grigoriev I.V."/>
            <person name="Hibbett D.S."/>
            <person name="Martin F."/>
        </authorList>
    </citation>
    <scope>NUCLEOTIDE SEQUENCE [LARGE SCALE GENOMIC DNA]</scope>
    <source>
        <strain evidence="3">441</strain>
    </source>
</reference>
<dbReference type="OrthoDB" id="2690927at2759"/>
<evidence type="ECO:0000256" key="1">
    <source>
        <dbReference type="SAM" id="MobiDB-lite"/>
    </source>
</evidence>
<reference evidence="2 3" key="1">
    <citation type="submission" date="2014-04" db="EMBL/GenBank/DDBJ databases">
        <authorList>
            <consortium name="DOE Joint Genome Institute"/>
            <person name="Kuo A."/>
            <person name="Kohler A."/>
            <person name="Costa M.D."/>
            <person name="Nagy L.G."/>
            <person name="Floudas D."/>
            <person name="Copeland A."/>
            <person name="Barry K.W."/>
            <person name="Cichocki N."/>
            <person name="Veneault-Fourrey C."/>
            <person name="LaButti K."/>
            <person name="Lindquist E.A."/>
            <person name="Lipzen A."/>
            <person name="Lundell T."/>
            <person name="Morin E."/>
            <person name="Murat C."/>
            <person name="Sun H."/>
            <person name="Tunlid A."/>
            <person name="Henrissat B."/>
            <person name="Grigoriev I.V."/>
            <person name="Hibbett D.S."/>
            <person name="Martin F."/>
            <person name="Nordberg H.P."/>
            <person name="Cantor M.N."/>
            <person name="Hua S.X."/>
        </authorList>
    </citation>
    <scope>NUCLEOTIDE SEQUENCE [LARGE SCALE GENOMIC DNA]</scope>
    <source>
        <strain evidence="2 3">441</strain>
    </source>
</reference>
<feature type="region of interest" description="Disordered" evidence="1">
    <location>
        <begin position="57"/>
        <end position="81"/>
    </location>
</feature>
<protein>
    <submittedName>
        <fullName evidence="2">Uncharacterized protein</fullName>
    </submittedName>
</protein>
<gene>
    <name evidence="2" type="ORF">PISMIDRAFT_689263</name>
</gene>
<dbReference type="EMBL" id="KN834052">
    <property type="protein sequence ID" value="KIK12735.1"/>
    <property type="molecule type" value="Genomic_DNA"/>
</dbReference>
<dbReference type="Proteomes" id="UP000054018">
    <property type="component" value="Unassembled WGS sequence"/>
</dbReference>
<sequence length="174" mass="20140">MHLFRSAATYISDYHTTGGRVDDCRHFDELKFNTEQIIGLGPQLPLSPRKLLSQDRASRIKGRRRSRTFHHTHRSATTRSRPTRLPKAHSVCCHHVSKSCGWRDDEGKKCAKPISYDDCPGHFATAHGIRNKAWNVKVICRWCPSEPYKVVTRKNFLRHMKEVHFCFARSENGN</sequence>
<feature type="compositionally biased region" description="Basic residues" evidence="1">
    <location>
        <begin position="59"/>
        <end position="81"/>
    </location>
</feature>
<keyword evidence="3" id="KW-1185">Reference proteome</keyword>
<dbReference type="AlphaFoldDB" id="A0A0C9XK68"/>